<keyword evidence="2" id="KW-1185">Reference proteome</keyword>
<dbReference type="EMBL" id="JARKIE010000143">
    <property type="protein sequence ID" value="KAJ7676359.1"/>
    <property type="molecule type" value="Genomic_DNA"/>
</dbReference>
<dbReference type="Proteomes" id="UP001221757">
    <property type="component" value="Unassembled WGS sequence"/>
</dbReference>
<organism evidence="1 2">
    <name type="scientific">Mycena rosella</name>
    <name type="common">Pink bonnet</name>
    <name type="synonym">Agaricus rosellus</name>
    <dbReference type="NCBI Taxonomy" id="1033263"/>
    <lineage>
        <taxon>Eukaryota</taxon>
        <taxon>Fungi</taxon>
        <taxon>Dikarya</taxon>
        <taxon>Basidiomycota</taxon>
        <taxon>Agaricomycotina</taxon>
        <taxon>Agaricomycetes</taxon>
        <taxon>Agaricomycetidae</taxon>
        <taxon>Agaricales</taxon>
        <taxon>Marasmiineae</taxon>
        <taxon>Mycenaceae</taxon>
        <taxon>Mycena</taxon>
    </lineage>
</organism>
<sequence length="169" mass="18856">MDTFTGIYVKLTAVPSLCDSIGIEKAMEFVRLAARLRDTITVAQSKDHDAEEAPEQIPDSVHDFLGTSRMLFPPSRLLPAGHGVIRNIGRLFPEAYQVYQVYGWVESISGLRKYTEYLVYFDILLDSRGAVEPQSHGSNHSKSLTFIGLKFGRYPGTDMDLANFPSVIP</sequence>
<gene>
    <name evidence="1" type="ORF">B0H17DRAFT_1139928</name>
</gene>
<evidence type="ECO:0000313" key="1">
    <source>
        <dbReference type="EMBL" id="KAJ7676359.1"/>
    </source>
</evidence>
<reference evidence="1" key="1">
    <citation type="submission" date="2023-03" db="EMBL/GenBank/DDBJ databases">
        <title>Massive genome expansion in bonnet fungi (Mycena s.s.) driven by repeated elements and novel gene families across ecological guilds.</title>
        <authorList>
            <consortium name="Lawrence Berkeley National Laboratory"/>
            <person name="Harder C.B."/>
            <person name="Miyauchi S."/>
            <person name="Viragh M."/>
            <person name="Kuo A."/>
            <person name="Thoen E."/>
            <person name="Andreopoulos B."/>
            <person name="Lu D."/>
            <person name="Skrede I."/>
            <person name="Drula E."/>
            <person name="Henrissat B."/>
            <person name="Morin E."/>
            <person name="Kohler A."/>
            <person name="Barry K."/>
            <person name="LaButti K."/>
            <person name="Morin E."/>
            <person name="Salamov A."/>
            <person name="Lipzen A."/>
            <person name="Mereny Z."/>
            <person name="Hegedus B."/>
            <person name="Baldrian P."/>
            <person name="Stursova M."/>
            <person name="Weitz H."/>
            <person name="Taylor A."/>
            <person name="Grigoriev I.V."/>
            <person name="Nagy L.G."/>
            <person name="Martin F."/>
            <person name="Kauserud H."/>
        </authorList>
    </citation>
    <scope>NUCLEOTIDE SEQUENCE</scope>
    <source>
        <strain evidence="1">CBHHK067</strain>
    </source>
</reference>
<accession>A0AAD7GBX6</accession>
<name>A0AAD7GBX6_MYCRO</name>
<dbReference type="AlphaFoldDB" id="A0AAD7GBX6"/>
<protein>
    <submittedName>
        <fullName evidence="1">Uncharacterized protein</fullName>
    </submittedName>
</protein>
<proteinExistence type="predicted"/>
<evidence type="ECO:0000313" key="2">
    <source>
        <dbReference type="Proteomes" id="UP001221757"/>
    </source>
</evidence>
<comment type="caution">
    <text evidence="1">The sequence shown here is derived from an EMBL/GenBank/DDBJ whole genome shotgun (WGS) entry which is preliminary data.</text>
</comment>